<evidence type="ECO:0000313" key="1">
    <source>
        <dbReference type="EMBL" id="TQB70627.1"/>
    </source>
</evidence>
<organism evidence="1 2">
    <name type="scientific">Monascus purpureus</name>
    <name type="common">Red mold</name>
    <name type="synonym">Monascus anka</name>
    <dbReference type="NCBI Taxonomy" id="5098"/>
    <lineage>
        <taxon>Eukaryota</taxon>
        <taxon>Fungi</taxon>
        <taxon>Dikarya</taxon>
        <taxon>Ascomycota</taxon>
        <taxon>Pezizomycotina</taxon>
        <taxon>Eurotiomycetes</taxon>
        <taxon>Eurotiomycetidae</taxon>
        <taxon>Eurotiales</taxon>
        <taxon>Aspergillaceae</taxon>
        <taxon>Monascus</taxon>
    </lineage>
</organism>
<name>A0A507QUA1_MONPU</name>
<dbReference type="SMART" id="SM00320">
    <property type="entry name" value="WD40"/>
    <property type="match status" value="3"/>
</dbReference>
<dbReference type="STRING" id="5098.A0A507QUA1"/>
<dbReference type="Gene3D" id="2.130.10.10">
    <property type="entry name" value="YVTN repeat-like/Quinoprotein amine dehydrogenase"/>
    <property type="match status" value="2"/>
</dbReference>
<comment type="caution">
    <text evidence="1">The sequence shown here is derived from an EMBL/GenBank/DDBJ whole genome shotgun (WGS) entry which is preliminary data.</text>
</comment>
<dbReference type="GO" id="GO:1990810">
    <property type="term" value="P:microtubule anchoring at mitotic spindle pole body"/>
    <property type="evidence" value="ECO:0007669"/>
    <property type="project" value="TreeGrafter"/>
</dbReference>
<dbReference type="GO" id="GO:1990811">
    <property type="term" value="C:MWP complex"/>
    <property type="evidence" value="ECO:0007669"/>
    <property type="project" value="TreeGrafter"/>
</dbReference>
<dbReference type="SUPFAM" id="SSF50978">
    <property type="entry name" value="WD40 repeat-like"/>
    <property type="match status" value="1"/>
</dbReference>
<reference evidence="1 2" key="1">
    <citation type="submission" date="2019-06" db="EMBL/GenBank/DDBJ databases">
        <title>Wine fermentation using esterase from Monascus purpureus.</title>
        <authorList>
            <person name="Geng C."/>
            <person name="Zhang Y."/>
        </authorList>
    </citation>
    <scope>NUCLEOTIDE SEQUENCE [LARGE SCALE GENOMIC DNA]</scope>
    <source>
        <strain evidence="1">HQ1</strain>
    </source>
</reference>
<evidence type="ECO:0000313" key="2">
    <source>
        <dbReference type="Proteomes" id="UP000319663"/>
    </source>
</evidence>
<dbReference type="InterPro" id="IPR001680">
    <property type="entry name" value="WD40_rpt"/>
</dbReference>
<dbReference type="EMBL" id="VIFY01000100">
    <property type="protein sequence ID" value="TQB70627.1"/>
    <property type="molecule type" value="Genomic_DNA"/>
</dbReference>
<proteinExistence type="predicted"/>
<dbReference type="AlphaFoldDB" id="A0A507QUA1"/>
<dbReference type="InterPro" id="IPR052778">
    <property type="entry name" value="Centrosome-WD_assoc"/>
</dbReference>
<dbReference type="PANTHER" id="PTHR16220:SF0">
    <property type="entry name" value="WD REPEAT-CONTAINING PROTEIN WRAP73"/>
    <property type="match status" value="1"/>
</dbReference>
<dbReference type="PANTHER" id="PTHR16220">
    <property type="entry name" value="WD REPEAT PROTEIN 8-RELATED"/>
    <property type="match status" value="1"/>
</dbReference>
<accession>A0A507QUA1</accession>
<dbReference type="InterPro" id="IPR036322">
    <property type="entry name" value="WD40_repeat_dom_sf"/>
</dbReference>
<keyword evidence="2" id="KW-1185">Reference proteome</keyword>
<dbReference type="Proteomes" id="UP000319663">
    <property type="component" value="Unassembled WGS sequence"/>
</dbReference>
<dbReference type="GO" id="GO:0005815">
    <property type="term" value="C:microtubule organizing center"/>
    <property type="evidence" value="ECO:0007669"/>
    <property type="project" value="TreeGrafter"/>
</dbReference>
<dbReference type="InterPro" id="IPR015943">
    <property type="entry name" value="WD40/YVTN_repeat-like_dom_sf"/>
</dbReference>
<gene>
    <name evidence="1" type="ORF">MPDQ_000245</name>
</gene>
<sequence length="485" mass="53292">MDSGAGVPSLISLSDDGEFAAQISGKDLIVHSHPASSELREMDITKVKESLASTAKFLKFSRTEPRGGAEEASRVESGSDQVRHLLCASDARVSVWKLKPLTLFGEIEGVDSGIVNVDFGRNKDEIIVFHTWNTKVSVFTLATGHSQIIKAPKFAHHNGYGYRPKTGQFAILLKPETTDLLTIHELRSYELINRANLPTVDAQGLKWSPDGRWIAIWEAASADGHHLKTYTGSPGFDNSFDLGVKSIEWSPATGPNEISEYLAIGKVDGTIEILRSKTFSCSISLSHIIQNDQHGPTVWRERHSNTNGDPEYAEAPNFAASIMTTELSGPARGVSTITFSFDGSFLATVDQGRPNIVWIWSIETTPRLASVLVHEHAVRQVVWHPRSTQCLITTVNGAVAAVRHWSSNGDPTTVRMPIHRSETGKYDARWLASEQNGNLAFWYGTTEDCVLGYLGIHDEVSKFNVLYYVNAKARSISGSGIGRYI</sequence>
<protein>
    <submittedName>
        <fullName evidence="1">Uncharacterized protein</fullName>
    </submittedName>
</protein>